<reference evidence="2 3" key="1">
    <citation type="submission" date="2019-02" db="EMBL/GenBank/DDBJ databases">
        <title>Deep-cultivation of Planctomycetes and their phenomic and genomic characterization uncovers novel biology.</title>
        <authorList>
            <person name="Wiegand S."/>
            <person name="Jogler M."/>
            <person name="Boedeker C."/>
            <person name="Pinto D."/>
            <person name="Vollmers J."/>
            <person name="Rivas-Marin E."/>
            <person name="Kohn T."/>
            <person name="Peeters S.H."/>
            <person name="Heuer A."/>
            <person name="Rast P."/>
            <person name="Oberbeckmann S."/>
            <person name="Bunk B."/>
            <person name="Jeske O."/>
            <person name="Meyerdierks A."/>
            <person name="Storesund J.E."/>
            <person name="Kallscheuer N."/>
            <person name="Luecker S."/>
            <person name="Lage O.M."/>
            <person name="Pohl T."/>
            <person name="Merkel B.J."/>
            <person name="Hornburger P."/>
            <person name="Mueller R.-W."/>
            <person name="Bruemmer F."/>
            <person name="Labrenz M."/>
            <person name="Spormann A.M."/>
            <person name="Op Den Camp H."/>
            <person name="Overmann J."/>
            <person name="Amann R."/>
            <person name="Jetten M.S.M."/>
            <person name="Mascher T."/>
            <person name="Medema M.H."/>
            <person name="Devos D.P."/>
            <person name="Kaster A.-K."/>
            <person name="Ovreas L."/>
            <person name="Rohde M."/>
            <person name="Galperin M.Y."/>
            <person name="Jogler C."/>
        </authorList>
    </citation>
    <scope>NUCLEOTIDE SEQUENCE [LARGE SCALE GENOMIC DNA]</scope>
    <source>
        <strain evidence="2 3">Pla100</strain>
    </source>
</reference>
<evidence type="ECO:0000313" key="3">
    <source>
        <dbReference type="Proteomes" id="UP000316213"/>
    </source>
</evidence>
<dbReference type="InterPro" id="IPR036502">
    <property type="entry name" value="NiSOD_sf"/>
</dbReference>
<dbReference type="Gene3D" id="1.20.120.400">
    <property type="entry name" value="Nickel-containing superoxide dismutase"/>
    <property type="match status" value="1"/>
</dbReference>
<protein>
    <submittedName>
        <fullName evidence="2">Nickel-containing superoxide dismutase</fullName>
    </submittedName>
</protein>
<dbReference type="InterPro" id="IPR014123">
    <property type="entry name" value="Superoxide_dismutase_Ni-type"/>
</dbReference>
<dbReference type="GO" id="GO:0016151">
    <property type="term" value="F:nickel cation binding"/>
    <property type="evidence" value="ECO:0007669"/>
    <property type="project" value="InterPro"/>
</dbReference>
<proteinExistence type="predicted"/>
<dbReference type="RefSeq" id="WP_231603748.1">
    <property type="nucleotide sequence ID" value="NZ_SJPM01000029.1"/>
</dbReference>
<name>A0A5C5ZJN5_9BACT</name>
<dbReference type="EMBL" id="SJPM01000029">
    <property type="protein sequence ID" value="TWT87031.1"/>
    <property type="molecule type" value="Genomic_DNA"/>
</dbReference>
<sequence precursor="true">MFRTAFLPAYVLLALTMVGSNATTAHAHCQVPCGIYGDQLRFQQMLEDQQTIAKAQTSINDLSSGTLDAQGHNQLARWVVTKEEHAQRIQTTIAEYFLAQRIKPDASNYAKTLMAAHKVIIDAMKCKQSADPSTAEMLKASVLDLYRAYEGKEPLFEHTH</sequence>
<feature type="signal peptide" evidence="1">
    <location>
        <begin position="1"/>
        <end position="27"/>
    </location>
</feature>
<dbReference type="GO" id="GO:0004784">
    <property type="term" value="F:superoxide dismutase activity"/>
    <property type="evidence" value="ECO:0007669"/>
    <property type="project" value="InterPro"/>
</dbReference>
<dbReference type="Proteomes" id="UP000316213">
    <property type="component" value="Unassembled WGS sequence"/>
</dbReference>
<dbReference type="Pfam" id="PF09055">
    <property type="entry name" value="Sod_Ni"/>
    <property type="match status" value="1"/>
</dbReference>
<organism evidence="2 3">
    <name type="scientific">Neorhodopirellula pilleata</name>
    <dbReference type="NCBI Taxonomy" id="2714738"/>
    <lineage>
        <taxon>Bacteria</taxon>
        <taxon>Pseudomonadati</taxon>
        <taxon>Planctomycetota</taxon>
        <taxon>Planctomycetia</taxon>
        <taxon>Pirellulales</taxon>
        <taxon>Pirellulaceae</taxon>
        <taxon>Neorhodopirellula</taxon>
    </lineage>
</organism>
<keyword evidence="3" id="KW-1185">Reference proteome</keyword>
<evidence type="ECO:0000256" key="1">
    <source>
        <dbReference type="SAM" id="SignalP"/>
    </source>
</evidence>
<accession>A0A5C5ZJN5</accession>
<keyword evidence="1" id="KW-0732">Signal</keyword>
<comment type="caution">
    <text evidence="2">The sequence shown here is derived from an EMBL/GenBank/DDBJ whole genome shotgun (WGS) entry which is preliminary data.</text>
</comment>
<gene>
    <name evidence="2" type="ORF">Pla100_59820</name>
</gene>
<dbReference type="AlphaFoldDB" id="A0A5C5ZJN5"/>
<evidence type="ECO:0000313" key="2">
    <source>
        <dbReference type="EMBL" id="TWT87031.1"/>
    </source>
</evidence>
<dbReference type="SUPFAM" id="SSF109770">
    <property type="entry name" value="Nickel-containing superoxide dismutase, NiSOD"/>
    <property type="match status" value="1"/>
</dbReference>
<feature type="chain" id="PRO_5022748970" evidence="1">
    <location>
        <begin position="28"/>
        <end position="160"/>
    </location>
</feature>